<dbReference type="NCBIfam" id="TIGR01221">
    <property type="entry name" value="rmlC"/>
    <property type="match status" value="1"/>
</dbReference>
<dbReference type="GO" id="GO:0019305">
    <property type="term" value="P:dTDP-rhamnose biosynthetic process"/>
    <property type="evidence" value="ECO:0007669"/>
    <property type="project" value="UniProtKB-UniRule"/>
</dbReference>
<gene>
    <name evidence="5" type="primary">rfbC</name>
    <name evidence="5" type="ORF">EBO15_18480</name>
</gene>
<dbReference type="InterPro" id="IPR011051">
    <property type="entry name" value="RmlC_Cupin_sf"/>
</dbReference>
<dbReference type="EC" id="5.1.3.13" evidence="4"/>
<dbReference type="SUPFAM" id="SSF51182">
    <property type="entry name" value="RmlC-like cupins"/>
    <property type="match status" value="1"/>
</dbReference>
<dbReference type="EMBL" id="RFFG01000030">
    <property type="protein sequence ID" value="RMI42844.1"/>
    <property type="molecule type" value="Genomic_DNA"/>
</dbReference>
<name>A0A3M2LZB3_9ACTN</name>
<evidence type="ECO:0000256" key="2">
    <source>
        <dbReference type="PIRSR" id="PIRSR600888-1"/>
    </source>
</evidence>
<keyword evidence="6" id="KW-1185">Reference proteome</keyword>
<comment type="caution">
    <text evidence="5">The sequence shown here is derived from an EMBL/GenBank/DDBJ whole genome shotgun (WGS) entry which is preliminary data.</text>
</comment>
<feature type="active site" description="Proton donor" evidence="2">
    <location>
        <position position="132"/>
    </location>
</feature>
<proteinExistence type="inferred from homology"/>
<sequence>MYVEEIGIDGAFVFTPRKHGDERGIFFELFKSTTVRDVVGSAFRTAQVNCSVSKAGALRGIHFADVPPGQAKFVTCLTGAVFDVVVDLRCGSPTFGQWRSVVLDDSSRRCVYLAEGLGHGFMALQDDSAVTYLCSSEYDPDREHTVYPYDPQLSIEWPADLDPCLSSRDLSAPTLTEARRSGLLPAHPAAAAGPRRPAG</sequence>
<dbReference type="GO" id="GO:0005829">
    <property type="term" value="C:cytosol"/>
    <property type="evidence" value="ECO:0007669"/>
    <property type="project" value="TreeGrafter"/>
</dbReference>
<organism evidence="5 6">
    <name type="scientific">Actinomadura harenae</name>
    <dbReference type="NCBI Taxonomy" id="2483351"/>
    <lineage>
        <taxon>Bacteria</taxon>
        <taxon>Bacillati</taxon>
        <taxon>Actinomycetota</taxon>
        <taxon>Actinomycetes</taxon>
        <taxon>Streptosporangiales</taxon>
        <taxon>Thermomonosporaceae</taxon>
        <taxon>Actinomadura</taxon>
    </lineage>
</organism>
<dbReference type="Gene3D" id="2.60.120.10">
    <property type="entry name" value="Jelly Rolls"/>
    <property type="match status" value="1"/>
</dbReference>
<comment type="catalytic activity">
    <reaction evidence="4">
        <text>dTDP-4-dehydro-6-deoxy-alpha-D-glucose = dTDP-4-dehydro-beta-L-rhamnose</text>
        <dbReference type="Rhea" id="RHEA:16969"/>
        <dbReference type="ChEBI" id="CHEBI:57649"/>
        <dbReference type="ChEBI" id="CHEBI:62830"/>
        <dbReference type="EC" id="5.1.3.13"/>
    </reaction>
</comment>
<evidence type="ECO:0000256" key="4">
    <source>
        <dbReference type="RuleBase" id="RU364069"/>
    </source>
</evidence>
<feature type="active site" description="Proton acceptor" evidence="2">
    <location>
        <position position="62"/>
    </location>
</feature>
<dbReference type="PANTHER" id="PTHR21047:SF2">
    <property type="entry name" value="THYMIDINE DIPHOSPHO-4-KETO-RHAMNOSE 3,5-EPIMERASE"/>
    <property type="match status" value="1"/>
</dbReference>
<dbReference type="OrthoDB" id="9800680at2"/>
<dbReference type="CDD" id="cd00438">
    <property type="entry name" value="cupin_RmlC"/>
    <property type="match status" value="1"/>
</dbReference>
<protein>
    <recommendedName>
        <fullName evidence="4">dTDP-4-dehydrorhamnose 3,5-epimerase</fullName>
        <ecNumber evidence="4">5.1.3.13</ecNumber>
    </recommendedName>
    <alternativeName>
        <fullName evidence="4">Thymidine diphospho-4-keto-rhamnose 3,5-epimerase</fullName>
    </alternativeName>
</protein>
<dbReference type="Proteomes" id="UP000282674">
    <property type="component" value="Unassembled WGS sequence"/>
</dbReference>
<evidence type="ECO:0000256" key="1">
    <source>
        <dbReference type="ARBA" id="ARBA00010154"/>
    </source>
</evidence>
<dbReference type="AlphaFoldDB" id="A0A3M2LZB3"/>
<dbReference type="Pfam" id="PF00908">
    <property type="entry name" value="dTDP_sugar_isom"/>
    <property type="match status" value="1"/>
</dbReference>
<reference evidence="5 6" key="1">
    <citation type="submission" date="2018-10" db="EMBL/GenBank/DDBJ databases">
        <title>Isolation from soil.</title>
        <authorList>
            <person name="Hu J."/>
        </authorList>
    </citation>
    <scope>NUCLEOTIDE SEQUENCE [LARGE SCALE GENOMIC DNA]</scope>
    <source>
        <strain evidence="5 6">NEAU-Ht49</strain>
    </source>
</reference>
<keyword evidence="4 5" id="KW-0413">Isomerase</keyword>
<dbReference type="InterPro" id="IPR000888">
    <property type="entry name" value="RmlC-like"/>
</dbReference>
<comment type="subunit">
    <text evidence="4">Homodimer.</text>
</comment>
<dbReference type="PANTHER" id="PTHR21047">
    <property type="entry name" value="DTDP-6-DEOXY-D-GLUCOSE-3,5 EPIMERASE"/>
    <property type="match status" value="1"/>
</dbReference>
<evidence type="ECO:0000256" key="3">
    <source>
        <dbReference type="PIRSR" id="PIRSR600888-3"/>
    </source>
</evidence>
<evidence type="ECO:0000313" key="6">
    <source>
        <dbReference type="Proteomes" id="UP000282674"/>
    </source>
</evidence>
<dbReference type="UniPathway" id="UPA00124"/>
<comment type="function">
    <text evidence="4">Catalyzes the epimerization of the C3' and C5'positions of dTDP-6-deoxy-D-xylo-4-hexulose, forming dTDP-6-deoxy-L-lyxo-4-hexulose.</text>
</comment>
<comment type="pathway">
    <text evidence="4">Carbohydrate biosynthesis; dTDP-L-rhamnose biosynthesis.</text>
</comment>
<feature type="site" description="Participates in a stacking interaction with the thymidine ring of dTDP-4-oxo-6-deoxyglucose" evidence="3">
    <location>
        <position position="138"/>
    </location>
</feature>
<dbReference type="GO" id="GO:0000271">
    <property type="term" value="P:polysaccharide biosynthetic process"/>
    <property type="evidence" value="ECO:0007669"/>
    <property type="project" value="TreeGrafter"/>
</dbReference>
<dbReference type="InterPro" id="IPR014710">
    <property type="entry name" value="RmlC-like_jellyroll"/>
</dbReference>
<accession>A0A3M2LZB3</accession>
<dbReference type="GO" id="GO:0008830">
    <property type="term" value="F:dTDP-4-dehydrorhamnose 3,5-epimerase activity"/>
    <property type="evidence" value="ECO:0007669"/>
    <property type="project" value="UniProtKB-UniRule"/>
</dbReference>
<evidence type="ECO:0000313" key="5">
    <source>
        <dbReference type="EMBL" id="RMI42844.1"/>
    </source>
</evidence>
<comment type="similarity">
    <text evidence="1 4">Belongs to the dTDP-4-dehydrorhamnose 3,5-epimerase family.</text>
</comment>